<keyword evidence="6" id="KW-0274">FAD</keyword>
<name>A0A420YFT8_9PEZI</name>
<evidence type="ECO:0000256" key="2">
    <source>
        <dbReference type="ARBA" id="ARBA00005995"/>
    </source>
</evidence>
<dbReference type="EC" id="1.4.3.-" evidence="6"/>
<evidence type="ECO:0000313" key="9">
    <source>
        <dbReference type="Proteomes" id="UP000275385"/>
    </source>
</evidence>
<dbReference type="Gene3D" id="3.50.50.60">
    <property type="entry name" value="FAD/NAD(P)-binding domain"/>
    <property type="match status" value="1"/>
</dbReference>
<dbReference type="InterPro" id="IPR001613">
    <property type="entry name" value="Flavin_amine_oxidase"/>
</dbReference>
<evidence type="ECO:0000256" key="4">
    <source>
        <dbReference type="ARBA" id="ARBA00048448"/>
    </source>
</evidence>
<organism evidence="8 9">
    <name type="scientific">Coniochaeta pulveracea</name>
    <dbReference type="NCBI Taxonomy" id="177199"/>
    <lineage>
        <taxon>Eukaryota</taxon>
        <taxon>Fungi</taxon>
        <taxon>Dikarya</taxon>
        <taxon>Ascomycota</taxon>
        <taxon>Pezizomycotina</taxon>
        <taxon>Sordariomycetes</taxon>
        <taxon>Sordariomycetidae</taxon>
        <taxon>Coniochaetales</taxon>
        <taxon>Coniochaetaceae</taxon>
        <taxon>Coniochaeta</taxon>
    </lineage>
</organism>
<evidence type="ECO:0000259" key="7">
    <source>
        <dbReference type="Pfam" id="PF01593"/>
    </source>
</evidence>
<feature type="binding site" evidence="5">
    <location>
        <position position="232"/>
    </location>
    <ligand>
        <name>FAD</name>
        <dbReference type="ChEBI" id="CHEBI:57692"/>
    </ligand>
</feature>
<dbReference type="InterPro" id="IPR050703">
    <property type="entry name" value="Flavin_MAO"/>
</dbReference>
<feature type="binding site" evidence="5">
    <location>
        <position position="12"/>
    </location>
    <ligand>
        <name>FAD</name>
        <dbReference type="ChEBI" id="CHEBI:57692"/>
    </ligand>
</feature>
<dbReference type="Proteomes" id="UP000275385">
    <property type="component" value="Unassembled WGS sequence"/>
</dbReference>
<feature type="binding site" evidence="5">
    <location>
        <position position="425"/>
    </location>
    <ligand>
        <name>FAD</name>
        <dbReference type="ChEBI" id="CHEBI:57692"/>
    </ligand>
</feature>
<dbReference type="STRING" id="177199.A0A420YFT8"/>
<comment type="caution">
    <text evidence="8">The sequence shown here is derived from an EMBL/GenBank/DDBJ whole genome shotgun (WGS) entry which is preliminary data.</text>
</comment>
<evidence type="ECO:0000256" key="5">
    <source>
        <dbReference type="PIRSR" id="PIRSR601613-1"/>
    </source>
</evidence>
<dbReference type="EMBL" id="QVQW01000012">
    <property type="protein sequence ID" value="RKU46792.1"/>
    <property type="molecule type" value="Genomic_DNA"/>
</dbReference>
<feature type="binding site" evidence="5">
    <location>
        <position position="338"/>
    </location>
    <ligand>
        <name>substrate</name>
    </ligand>
</feature>
<keyword evidence="3 6" id="KW-0560">Oxidoreductase</keyword>
<dbReference type="Pfam" id="PF01593">
    <property type="entry name" value="Amino_oxidase"/>
    <property type="match status" value="1"/>
</dbReference>
<dbReference type="GO" id="GO:0097621">
    <property type="term" value="F:monoamine oxidase activity"/>
    <property type="evidence" value="ECO:0007669"/>
    <property type="project" value="UniProtKB-EC"/>
</dbReference>
<dbReference type="PRINTS" id="PR00757">
    <property type="entry name" value="AMINEOXDASEF"/>
</dbReference>
<dbReference type="SUPFAM" id="SSF51905">
    <property type="entry name" value="FAD/NAD(P)-binding domain"/>
    <property type="match status" value="1"/>
</dbReference>
<dbReference type="PANTHER" id="PTHR43563">
    <property type="entry name" value="AMINE OXIDASE"/>
    <property type="match status" value="1"/>
</dbReference>
<sequence length="461" mass="51372">MFDIIVVGAGFSGLQAAYSAQQAGRSVIVLEARDRVGGKSWSVPVSNGRGVADLGAAWVNDTLQPRVWSYIQRFGYADKTVKQRLDHTAVMVTAEGKRIEYPYGITPEFAPDDKKDLERIRDHIQAESLKPDGLRQEDDQVSLDQYARNLGARPQTLRMLNLWVRVMHGLESTEESAAWFIDYCRSNRGLLAIRADDHTGGNYLRLKTGTQAIARSMAGLIGDDKIHLSSPVRSIADHRSHVTVMTASGKSFQAKKVIISIPSTMYQELGFSPPLPEAVQTVTNSTRLGHYNKAIVFYEKPWWRDLGYNGFLMSFAGPACVVRDTSMDEDGVYGFTCFVNGREGEKWSRLYPHERRTAILDQLAAAFNVGKDSEAYRPIEFFDQIWKHEEFSRGALAPVTAIGHYTKFAHVYGKPVGNLHFVGTEYSNDWKGYMEGALASGDKGAEEVVSALEAQTSRSRL</sequence>
<dbReference type="SUPFAM" id="SSF54373">
    <property type="entry name" value="FAD-linked reductases, C-terminal domain"/>
    <property type="match status" value="1"/>
</dbReference>
<dbReference type="InterPro" id="IPR002937">
    <property type="entry name" value="Amino_oxidase"/>
</dbReference>
<reference evidence="8 9" key="1">
    <citation type="submission" date="2018-08" db="EMBL/GenBank/DDBJ databases">
        <title>Draft genome of the lignicolous fungus Coniochaeta pulveracea.</title>
        <authorList>
            <person name="Borstlap C.J."/>
            <person name="De Witt R.N."/>
            <person name="Botha A."/>
            <person name="Volschenk H."/>
        </authorList>
    </citation>
    <scope>NUCLEOTIDE SEQUENCE [LARGE SCALE GENOMIC DNA]</scope>
    <source>
        <strain evidence="8 9">CAB683</strain>
    </source>
</reference>
<comment type="catalytic activity">
    <reaction evidence="4">
        <text>a secondary aliphatic amine + O2 + H2O = a primary amine + an aldehyde + H2O2</text>
        <dbReference type="Rhea" id="RHEA:26414"/>
        <dbReference type="ChEBI" id="CHEBI:15377"/>
        <dbReference type="ChEBI" id="CHEBI:15379"/>
        <dbReference type="ChEBI" id="CHEBI:16240"/>
        <dbReference type="ChEBI" id="CHEBI:17478"/>
        <dbReference type="ChEBI" id="CHEBI:58855"/>
        <dbReference type="ChEBI" id="CHEBI:65296"/>
        <dbReference type="EC" id="1.4.3.4"/>
    </reaction>
</comment>
<evidence type="ECO:0000256" key="1">
    <source>
        <dbReference type="ARBA" id="ARBA00001974"/>
    </source>
</evidence>
<evidence type="ECO:0000256" key="3">
    <source>
        <dbReference type="ARBA" id="ARBA00023002"/>
    </source>
</evidence>
<feature type="binding site" evidence="5">
    <location>
        <begin position="31"/>
        <end position="32"/>
    </location>
    <ligand>
        <name>FAD</name>
        <dbReference type="ChEBI" id="CHEBI:57692"/>
    </ligand>
</feature>
<comment type="cofactor">
    <cofactor evidence="1 6">
        <name>FAD</name>
        <dbReference type="ChEBI" id="CHEBI:57692"/>
    </cofactor>
</comment>
<dbReference type="PANTHER" id="PTHR43563:SF14">
    <property type="entry name" value="AMINE OXIDASE"/>
    <property type="match status" value="1"/>
</dbReference>
<proteinExistence type="inferred from homology"/>
<keyword evidence="6" id="KW-0285">Flavoprotein</keyword>
<evidence type="ECO:0000256" key="6">
    <source>
        <dbReference type="RuleBase" id="RU362067"/>
    </source>
</evidence>
<evidence type="ECO:0000313" key="8">
    <source>
        <dbReference type="EMBL" id="RKU46792.1"/>
    </source>
</evidence>
<comment type="similarity">
    <text evidence="2 6">Belongs to the flavin monoamine oxidase family.</text>
</comment>
<dbReference type="Gene3D" id="1.10.405.10">
    <property type="entry name" value="Guanine Nucleotide Dissociation Inhibitor, domain 1"/>
    <property type="match status" value="1"/>
</dbReference>
<dbReference type="OrthoDB" id="5046242at2759"/>
<feature type="domain" description="Amine oxidase" evidence="7">
    <location>
        <begin position="11"/>
        <end position="448"/>
    </location>
</feature>
<dbReference type="AlphaFoldDB" id="A0A420YFT8"/>
<dbReference type="Gene3D" id="3.90.660.10">
    <property type="match status" value="1"/>
</dbReference>
<protein>
    <recommendedName>
        <fullName evidence="6">Amine oxidase</fullName>
        <ecNumber evidence="6">1.4.3.-</ecNumber>
    </recommendedName>
</protein>
<accession>A0A420YFT8</accession>
<keyword evidence="9" id="KW-1185">Reference proteome</keyword>
<gene>
    <name evidence="8" type="ORF">DL546_006763</name>
</gene>
<dbReference type="InterPro" id="IPR036188">
    <property type="entry name" value="FAD/NAD-bd_sf"/>
</dbReference>